<feature type="transmembrane region" description="Helical" evidence="1">
    <location>
        <begin position="12"/>
        <end position="34"/>
    </location>
</feature>
<keyword evidence="1" id="KW-1133">Transmembrane helix</keyword>
<gene>
    <name evidence="2" type="ORF">JG687_00013270</name>
</gene>
<organism evidence="2 3">
    <name type="scientific">Phytophthora cactorum</name>
    <dbReference type="NCBI Taxonomy" id="29920"/>
    <lineage>
        <taxon>Eukaryota</taxon>
        <taxon>Sar</taxon>
        <taxon>Stramenopiles</taxon>
        <taxon>Oomycota</taxon>
        <taxon>Peronosporomycetes</taxon>
        <taxon>Peronosporales</taxon>
        <taxon>Peronosporaceae</taxon>
        <taxon>Phytophthora</taxon>
    </lineage>
</organism>
<dbReference type="AlphaFoldDB" id="A0A8T1U344"/>
<dbReference type="Proteomes" id="UP000688947">
    <property type="component" value="Unassembled WGS sequence"/>
</dbReference>
<protein>
    <submittedName>
        <fullName evidence="2">Uncharacterized protein</fullName>
    </submittedName>
</protein>
<keyword evidence="1" id="KW-0472">Membrane</keyword>
<dbReference type="EMBL" id="JAENGZ010000957">
    <property type="protein sequence ID" value="KAG6952007.1"/>
    <property type="molecule type" value="Genomic_DNA"/>
</dbReference>
<keyword evidence="1" id="KW-0812">Transmembrane</keyword>
<accession>A0A8T1U344</accession>
<dbReference type="VEuPathDB" id="FungiDB:PC110_g18367"/>
<dbReference type="OrthoDB" id="74503at2759"/>
<comment type="caution">
    <text evidence="2">The sequence shown here is derived from an EMBL/GenBank/DDBJ whole genome shotgun (WGS) entry which is preliminary data.</text>
</comment>
<reference evidence="2" key="1">
    <citation type="submission" date="2021-01" db="EMBL/GenBank/DDBJ databases">
        <title>Phytophthora aleatoria, a newly-described species from Pinus radiata is distinct from Phytophthora cactorum isolates based on comparative genomics.</title>
        <authorList>
            <person name="Mcdougal R."/>
            <person name="Panda P."/>
            <person name="Williams N."/>
            <person name="Studholme D.J."/>
        </authorList>
    </citation>
    <scope>NUCLEOTIDE SEQUENCE</scope>
    <source>
        <strain evidence="2">NZFS 3830</strain>
    </source>
</reference>
<evidence type="ECO:0000313" key="3">
    <source>
        <dbReference type="Proteomes" id="UP000688947"/>
    </source>
</evidence>
<proteinExistence type="predicted"/>
<sequence>MQTDFPPEPLDAGVPWCSVLGVGGALFTTFALGFTEGCLEIERRPIPLRFALRFAAANVLPSVVFRSVPARHVAAASGVPLSALISDTDVASSRSAVVGKRLVLVKSVRALRLAAGSYGLAWSLWRWHESDTASSNNNGNKEGVKYGESVVRLAPVNSPLSRASRRKHRDHIMTVPLNTESSKKPGANSVLDTVNWEKVGVEVQLEEEGEQGERVKVIEVELNDVETTVEYAGELKTKASKKDGTSVYSVAVLPLCGPPIPPSAADSFDVCFSPLSAVLTFIASVCHERGITHVILAVDEEEGGECVEDIVRGASSPWLHLSTSQVATGLLYRHGITSSVLTTRDKKIVDENADREGGAGHSIDSNSEVVFFISESVSAGHLAARKMSEQGLIVQQNACFIVEESLCGQSVPKEAVQAASELLRTKEQNATEQNATEQQETAEVDEVTYLSVTDVTDQTLQGIRNLVRQGNKPDAIQAAVYRAFGTQRVVAPTRLDQSSDMHI</sequence>
<evidence type="ECO:0000313" key="2">
    <source>
        <dbReference type="EMBL" id="KAG6952007.1"/>
    </source>
</evidence>
<evidence type="ECO:0000256" key="1">
    <source>
        <dbReference type="SAM" id="Phobius"/>
    </source>
</evidence>
<name>A0A8T1U344_9STRA</name>